<dbReference type="SMR" id="A0A368S9D4"/>
<reference evidence="12" key="2">
    <citation type="submission" date="2015-07" db="EMBL/GenBank/DDBJ databases">
        <authorList>
            <person name="Noorani M."/>
        </authorList>
    </citation>
    <scope>NUCLEOTIDE SEQUENCE</scope>
    <source>
        <strain evidence="12">Yugu1</strain>
    </source>
</reference>
<evidence type="ECO:0000256" key="2">
    <source>
        <dbReference type="ARBA" id="ARBA00022614"/>
    </source>
</evidence>
<dbReference type="KEGG" id="sita:105913466"/>
<feature type="domain" description="Disease resistance protein winged helix" evidence="10">
    <location>
        <begin position="433"/>
        <end position="505"/>
    </location>
</feature>
<dbReference type="InterPro" id="IPR027417">
    <property type="entry name" value="P-loop_NTPase"/>
</dbReference>
<dbReference type="PRINTS" id="PR00364">
    <property type="entry name" value="DISEASERSIST"/>
</dbReference>
<keyword evidence="6" id="KW-0175">Coiled coil</keyword>
<dbReference type="InterPro" id="IPR002182">
    <property type="entry name" value="NB-ARC"/>
</dbReference>
<dbReference type="GO" id="GO:0042742">
    <property type="term" value="P:defense response to bacterium"/>
    <property type="evidence" value="ECO:0007669"/>
    <property type="project" value="UniProtKB-ARBA"/>
</dbReference>
<dbReference type="OrthoDB" id="634627at2759"/>
<dbReference type="SUPFAM" id="SSF52540">
    <property type="entry name" value="P-loop containing nucleoside triphosphate hydrolases"/>
    <property type="match status" value="1"/>
</dbReference>
<keyword evidence="2" id="KW-0433">Leucine-rich repeat</keyword>
<sequence length="971" mass="111281">MEIVTGAIPSLLHKLGELLVGEYNLQKEVKGGIIFLQAELESMQGALQKISRTPADKIDDQDKIWARKVREMSYDIEDNIDKYIVQCKGRKMAEQHSFKEAIDRTVKWFRQPKIRRKIATEIREIKSRVIEVHERRRRYEVNLGVDKPVTVDPRLFAQYTEVKELVGIDEARDELISKIMIEENEVPKKKGKIVSIVGFGGMGKTTLANAVYKKIRAQFDCYAFVSVSQTPDLKRLYNGLLYDLGKSINEETLGERRLIEVLREFLEDKRYFVVVDDIWDISVWKMIRCALPDNDVGYTIITTTRISHVAEQAGGAYNMKPLSLNNSRKLLYRRIFGSGNKDNNETEEKCHKEMAEVSDRILKKCAGVPLAIITMASLLACKARNKMEWYEVYNSVGTGLENNLDVENMRKILSFSYYELPCYLRACLLYLSMFPEDYEIGKDRLIRMWIGEGFIQCEKVGKSLFELGESYFNELINRSMIQPIYDSKNDMISSCRVHDMVLDLIRSLSSEENFVTILSNMGGTSPSNTIRRLSLQNGQESHVMAQATWSLQHTRSVFVFPTSISPVLPLDYCRVLRVLDLEGCNLSQANSILKCLGNIHHLRYLGLRRTGISQLPEEIGNLQFLQILDVRRNNIFRLASRVVQLRKLMYLYIDRSTTVPNGIGNLTCLEQLSWLRINDSTRNIIQELGQLTELRQLSIELDKWNDKLLECLCKLQKMQELVITVRHGQRSIGRLDAWVAPRHLRVFQSPDNCWFSTLPAWVNPSLLPDLTFLSIDVRELHQVDLEILGRLPALRFLSLKMDNKNLGILAGFVVGAGAFPCLVTCYFCQFVWPVVFQQGAMPRVRELVIWRFYLREARGIACTDGSLDLGMGNLPSLQYVKADLRCDGAGKEEAEQAKAALTHAAQMHPNHPLHLIHITDHDYYKTLCRKLDRSRADVSPRMQRLNCSALALPDTLNLRVNNEYCTHASVT</sequence>
<dbReference type="Pfam" id="PF18052">
    <property type="entry name" value="Rx_N"/>
    <property type="match status" value="1"/>
</dbReference>
<dbReference type="PANTHER" id="PTHR23155">
    <property type="entry name" value="DISEASE RESISTANCE PROTEIN RP"/>
    <property type="match status" value="1"/>
</dbReference>
<protein>
    <recommendedName>
        <fullName evidence="13">AAA+ ATPase domain-containing protein</fullName>
    </recommendedName>
</protein>
<feature type="domain" description="Disease resistance N-terminal" evidence="9">
    <location>
        <begin position="8"/>
        <end position="97"/>
    </location>
</feature>
<name>A0A368S9D4_SETIT</name>
<gene>
    <name evidence="12" type="ORF">SETIT_8G191800v2</name>
</gene>
<evidence type="ECO:0000256" key="1">
    <source>
        <dbReference type="ARBA" id="ARBA00008894"/>
    </source>
</evidence>
<dbReference type="GO" id="GO:0002758">
    <property type="term" value="P:innate immune response-activating signaling pathway"/>
    <property type="evidence" value="ECO:0007669"/>
    <property type="project" value="UniProtKB-ARBA"/>
</dbReference>
<keyword evidence="7" id="KW-0812">Transmembrane</keyword>
<evidence type="ECO:0000259" key="10">
    <source>
        <dbReference type="Pfam" id="PF23559"/>
    </source>
</evidence>
<dbReference type="InterPro" id="IPR055414">
    <property type="entry name" value="LRR_R13L4/SHOC2-like"/>
</dbReference>
<organism evidence="12">
    <name type="scientific">Setaria italica</name>
    <name type="common">Foxtail millet</name>
    <name type="synonym">Panicum italicum</name>
    <dbReference type="NCBI Taxonomy" id="4555"/>
    <lineage>
        <taxon>Eukaryota</taxon>
        <taxon>Viridiplantae</taxon>
        <taxon>Streptophyta</taxon>
        <taxon>Embryophyta</taxon>
        <taxon>Tracheophyta</taxon>
        <taxon>Spermatophyta</taxon>
        <taxon>Magnoliopsida</taxon>
        <taxon>Liliopsida</taxon>
        <taxon>Poales</taxon>
        <taxon>Poaceae</taxon>
        <taxon>PACMAD clade</taxon>
        <taxon>Panicoideae</taxon>
        <taxon>Panicodae</taxon>
        <taxon>Paniceae</taxon>
        <taxon>Cenchrinae</taxon>
        <taxon>Setaria</taxon>
    </lineage>
</organism>
<dbReference type="InterPro" id="IPR036388">
    <property type="entry name" value="WH-like_DNA-bd_sf"/>
</dbReference>
<dbReference type="InterPro" id="IPR042197">
    <property type="entry name" value="Apaf_helical"/>
</dbReference>
<evidence type="ECO:0000256" key="3">
    <source>
        <dbReference type="ARBA" id="ARBA00022737"/>
    </source>
</evidence>
<accession>A0A368S9D4</accession>
<evidence type="ECO:0000256" key="6">
    <source>
        <dbReference type="ARBA" id="ARBA00023054"/>
    </source>
</evidence>
<dbReference type="CDD" id="cd14798">
    <property type="entry name" value="RX-CC_like"/>
    <property type="match status" value="1"/>
</dbReference>
<dbReference type="SUPFAM" id="SSF52058">
    <property type="entry name" value="L domain-like"/>
    <property type="match status" value="1"/>
</dbReference>
<evidence type="ECO:0000313" key="12">
    <source>
        <dbReference type="EMBL" id="RCV39046.1"/>
    </source>
</evidence>
<proteinExistence type="inferred from homology"/>
<keyword evidence="7" id="KW-1133">Transmembrane helix</keyword>
<evidence type="ECO:0000259" key="11">
    <source>
        <dbReference type="Pfam" id="PF23598"/>
    </source>
</evidence>
<dbReference type="InterPro" id="IPR041118">
    <property type="entry name" value="Rx_N"/>
</dbReference>
<keyword evidence="3" id="KW-0677">Repeat</keyword>
<evidence type="ECO:0000256" key="5">
    <source>
        <dbReference type="ARBA" id="ARBA00022821"/>
    </source>
</evidence>
<evidence type="ECO:0000259" key="8">
    <source>
        <dbReference type="Pfam" id="PF00931"/>
    </source>
</evidence>
<evidence type="ECO:0000256" key="7">
    <source>
        <dbReference type="SAM" id="Phobius"/>
    </source>
</evidence>
<keyword evidence="7" id="KW-0472">Membrane</keyword>
<dbReference type="Gene3D" id="3.40.50.300">
    <property type="entry name" value="P-loop containing nucleotide triphosphate hydrolases"/>
    <property type="match status" value="1"/>
</dbReference>
<dbReference type="InterPro" id="IPR058922">
    <property type="entry name" value="WHD_DRP"/>
</dbReference>
<dbReference type="GO" id="GO:0009626">
    <property type="term" value="P:plant-type hypersensitive response"/>
    <property type="evidence" value="ECO:0007669"/>
    <property type="project" value="UniProtKB-ARBA"/>
</dbReference>
<dbReference type="InterPro" id="IPR038005">
    <property type="entry name" value="RX-like_CC"/>
</dbReference>
<keyword evidence="4" id="KW-0547">Nucleotide-binding</keyword>
<dbReference type="Gene3D" id="3.80.10.10">
    <property type="entry name" value="Ribonuclease Inhibitor"/>
    <property type="match status" value="1"/>
</dbReference>
<dbReference type="EMBL" id="CM003535">
    <property type="protein sequence ID" value="RCV39046.1"/>
    <property type="molecule type" value="Genomic_DNA"/>
</dbReference>
<dbReference type="InterPro" id="IPR044974">
    <property type="entry name" value="Disease_R_plants"/>
</dbReference>
<dbReference type="Gene3D" id="1.10.10.10">
    <property type="entry name" value="Winged helix-like DNA-binding domain superfamily/Winged helix DNA-binding domain"/>
    <property type="match status" value="1"/>
</dbReference>
<evidence type="ECO:0000256" key="4">
    <source>
        <dbReference type="ARBA" id="ARBA00022741"/>
    </source>
</evidence>
<dbReference type="FunFam" id="1.10.10.10:FF:000322">
    <property type="entry name" value="Probable disease resistance protein At1g63360"/>
    <property type="match status" value="1"/>
</dbReference>
<dbReference type="InterPro" id="IPR032675">
    <property type="entry name" value="LRR_dom_sf"/>
</dbReference>
<feature type="domain" description="Disease resistance R13L4/SHOC-2-like LRR" evidence="11">
    <location>
        <begin position="553"/>
        <end position="912"/>
    </location>
</feature>
<comment type="similarity">
    <text evidence="1">Belongs to the disease resistance NB-LRR family.</text>
</comment>
<feature type="domain" description="NB-ARC" evidence="8">
    <location>
        <begin position="187"/>
        <end position="325"/>
    </location>
</feature>
<evidence type="ECO:0008006" key="13">
    <source>
        <dbReference type="Google" id="ProtNLM"/>
    </source>
</evidence>
<dbReference type="Pfam" id="PF23559">
    <property type="entry name" value="WHD_DRP"/>
    <property type="match status" value="1"/>
</dbReference>
<feature type="transmembrane region" description="Helical" evidence="7">
    <location>
        <begin position="806"/>
        <end position="835"/>
    </location>
</feature>
<dbReference type="Pfam" id="PF23598">
    <property type="entry name" value="LRR_14"/>
    <property type="match status" value="1"/>
</dbReference>
<dbReference type="PANTHER" id="PTHR23155:SF1116">
    <property type="entry name" value="OS12G0273300 PROTEIN"/>
    <property type="match status" value="1"/>
</dbReference>
<dbReference type="FunFam" id="3.40.50.300:FF:001091">
    <property type="entry name" value="Probable disease resistance protein At1g61300"/>
    <property type="match status" value="1"/>
</dbReference>
<reference evidence="12" key="1">
    <citation type="journal article" date="2012" name="Nat. Biotechnol.">
        <title>Reference genome sequence of the model plant Setaria.</title>
        <authorList>
            <person name="Bennetzen J.L."/>
            <person name="Schmutz J."/>
            <person name="Wang H."/>
            <person name="Percifield R."/>
            <person name="Hawkins J."/>
            <person name="Pontaroli A.C."/>
            <person name="Estep M."/>
            <person name="Feng L."/>
            <person name="Vaughn J.N."/>
            <person name="Grimwood J."/>
            <person name="Jenkins J."/>
            <person name="Barry K."/>
            <person name="Lindquist E."/>
            <person name="Hellsten U."/>
            <person name="Deshpande S."/>
            <person name="Wang X."/>
            <person name="Wu X."/>
            <person name="Mitros T."/>
            <person name="Triplett J."/>
            <person name="Yang X."/>
            <person name="Ye C.Y."/>
            <person name="Mauro-Herrera M."/>
            <person name="Wang L."/>
            <person name="Li P."/>
            <person name="Sharma M."/>
            <person name="Sharma R."/>
            <person name="Ronald P.C."/>
            <person name="Panaud O."/>
            <person name="Kellogg E.A."/>
            <person name="Brutnell T.P."/>
            <person name="Doust A.N."/>
            <person name="Tuskan G.A."/>
            <person name="Rokhsar D."/>
            <person name="Devos K.M."/>
        </authorList>
    </citation>
    <scope>NUCLEOTIDE SEQUENCE [LARGE SCALE GENOMIC DNA]</scope>
    <source>
        <strain evidence="12">Yugu1</strain>
    </source>
</reference>
<dbReference type="Pfam" id="PF00931">
    <property type="entry name" value="NB-ARC"/>
    <property type="match status" value="1"/>
</dbReference>
<dbReference type="GO" id="GO:0043531">
    <property type="term" value="F:ADP binding"/>
    <property type="evidence" value="ECO:0007669"/>
    <property type="project" value="InterPro"/>
</dbReference>
<dbReference type="AlphaFoldDB" id="A0A368S9D4"/>
<keyword evidence="5" id="KW-0611">Plant defense</keyword>
<dbReference type="Gene3D" id="1.20.5.4130">
    <property type="match status" value="1"/>
</dbReference>
<evidence type="ECO:0000259" key="9">
    <source>
        <dbReference type="Pfam" id="PF18052"/>
    </source>
</evidence>
<dbReference type="Gene3D" id="1.10.8.430">
    <property type="entry name" value="Helical domain of apoptotic protease-activating factors"/>
    <property type="match status" value="1"/>
</dbReference>